<dbReference type="CDD" id="cd00063">
    <property type="entry name" value="FN3"/>
    <property type="match status" value="2"/>
</dbReference>
<dbReference type="InterPro" id="IPR013783">
    <property type="entry name" value="Ig-like_fold"/>
</dbReference>
<dbReference type="PROSITE" id="PS50853">
    <property type="entry name" value="FN3"/>
    <property type="match status" value="2"/>
</dbReference>
<organism evidence="4 5">
    <name type="scientific">Pinctada imbricata</name>
    <name type="common">Atlantic pearl-oyster</name>
    <name type="synonym">Pinctada martensii</name>
    <dbReference type="NCBI Taxonomy" id="66713"/>
    <lineage>
        <taxon>Eukaryota</taxon>
        <taxon>Metazoa</taxon>
        <taxon>Spiralia</taxon>
        <taxon>Lophotrochozoa</taxon>
        <taxon>Mollusca</taxon>
        <taxon>Bivalvia</taxon>
        <taxon>Autobranchia</taxon>
        <taxon>Pteriomorphia</taxon>
        <taxon>Pterioida</taxon>
        <taxon>Pterioidea</taxon>
        <taxon>Pteriidae</taxon>
        <taxon>Pinctada</taxon>
    </lineage>
</organism>
<dbReference type="PANTHER" id="PTHR13817:SF166">
    <property type="entry name" value="NEURONAL IGCAM-RELATED"/>
    <property type="match status" value="1"/>
</dbReference>
<evidence type="ECO:0000313" key="4">
    <source>
        <dbReference type="EMBL" id="KAK3106895.1"/>
    </source>
</evidence>
<dbReference type="SUPFAM" id="SSF49265">
    <property type="entry name" value="Fibronectin type III"/>
    <property type="match status" value="1"/>
</dbReference>
<evidence type="ECO:0000256" key="1">
    <source>
        <dbReference type="ARBA" id="ARBA00022737"/>
    </source>
</evidence>
<protein>
    <recommendedName>
        <fullName evidence="3">Fibronectin type-III domain-containing protein</fullName>
    </recommendedName>
</protein>
<keyword evidence="1" id="KW-0677">Repeat</keyword>
<dbReference type="InterPro" id="IPR050964">
    <property type="entry name" value="Striated_Muscle_Regulatory"/>
</dbReference>
<accession>A0AA88YJN4</accession>
<name>A0AA88YJN4_PINIB</name>
<dbReference type="EMBL" id="VSWD01000002">
    <property type="protein sequence ID" value="KAK3106895.1"/>
    <property type="molecule type" value="Genomic_DNA"/>
</dbReference>
<dbReference type="InterPro" id="IPR041249">
    <property type="entry name" value="HEPN_DZIP3"/>
</dbReference>
<proteinExistence type="predicted"/>
<dbReference type="AlphaFoldDB" id="A0AA88YJN4"/>
<evidence type="ECO:0000313" key="5">
    <source>
        <dbReference type="Proteomes" id="UP001186944"/>
    </source>
</evidence>
<dbReference type="InterPro" id="IPR027417">
    <property type="entry name" value="P-loop_NTPase"/>
</dbReference>
<dbReference type="PANTHER" id="PTHR13817">
    <property type="entry name" value="TITIN"/>
    <property type="match status" value="1"/>
</dbReference>
<dbReference type="Pfam" id="PF18738">
    <property type="entry name" value="HEPN_DZIP3"/>
    <property type="match status" value="1"/>
</dbReference>
<gene>
    <name evidence="4" type="ORF">FSP39_002346</name>
</gene>
<evidence type="ECO:0000259" key="3">
    <source>
        <dbReference type="PROSITE" id="PS50853"/>
    </source>
</evidence>
<dbReference type="Pfam" id="PF00041">
    <property type="entry name" value="fn3"/>
    <property type="match status" value="2"/>
</dbReference>
<sequence length="631" mass="73245">MATSKYSSTEETTNASRVSRVLLDPCTAQFRDVLRHYVPPHTFPQVIQRHRLKLTKLTKPQMDLILPRSGHYTGNYNDFDISLLYILLRNICNIPPHTKGWGKDPDPNDKSLAANIERIRNARNTTVGHMISSYLSNTDFNNIWSTVRAAVVSIDNVLNNNQQYKKAVDFLKCEVMDPEMAKQYNTRLREQMKEDTETRKMVEDYKAKFEVFKTQAETDIQRHDTEILHIRQRTDEHTARQDTTETEIQRHDTEILYIRKQIDDDKSVTASIQDQQTKLEQMEITNRTRQDNMKADIQRHDTEIVNLRQQIEVKQSVAALGKLEHTEITEASILLKWEPKKHTRGEDSADFIVEYETTQPDIKIERVEVMSCEYRLEKLTHSTEYRVQIKVKTDSGESEHTDKIIFRTSALGKPEYTEITETSILLKWESQKHTRGEDSADFIVEYETTQPDIKIERVEVKSCEYRLEKLTHSTEYRVQIKVKTDSGETEHTEKVIFETRRLSDLEIQAFERDLKKSEVRLKNVRLMAIGHQGVGKTTLLHRLRYLASNPSEAELSTIFPTKSIKTDLNHAVCTGNGSIICLGEGKWDIALRFEEIEQGQAEQRGNLHTWDPSHFKSVQEGEYSSDDPTQT</sequence>
<reference evidence="4" key="1">
    <citation type="submission" date="2019-08" db="EMBL/GenBank/DDBJ databases">
        <title>The improved chromosome-level genome for the pearl oyster Pinctada fucata martensii using PacBio sequencing and Hi-C.</title>
        <authorList>
            <person name="Zheng Z."/>
        </authorList>
    </citation>
    <scope>NUCLEOTIDE SEQUENCE</scope>
    <source>
        <strain evidence="4">ZZ-2019</strain>
        <tissue evidence="4">Adductor muscle</tissue>
    </source>
</reference>
<comment type="caution">
    <text evidence="4">The sequence shown here is derived from an EMBL/GenBank/DDBJ whole genome shotgun (WGS) entry which is preliminary data.</text>
</comment>
<dbReference type="InterPro" id="IPR036116">
    <property type="entry name" value="FN3_sf"/>
</dbReference>
<feature type="region of interest" description="Disordered" evidence="2">
    <location>
        <begin position="603"/>
        <end position="631"/>
    </location>
</feature>
<dbReference type="Proteomes" id="UP001186944">
    <property type="component" value="Unassembled WGS sequence"/>
</dbReference>
<feature type="domain" description="Fibronectin type-III" evidence="3">
    <location>
        <begin position="319"/>
        <end position="409"/>
    </location>
</feature>
<dbReference type="SUPFAM" id="SSF52540">
    <property type="entry name" value="P-loop containing nucleoside triphosphate hydrolases"/>
    <property type="match status" value="1"/>
</dbReference>
<dbReference type="Gene3D" id="2.60.40.10">
    <property type="entry name" value="Immunoglobulins"/>
    <property type="match status" value="2"/>
</dbReference>
<dbReference type="SMART" id="SM00060">
    <property type="entry name" value="FN3"/>
    <property type="match status" value="2"/>
</dbReference>
<dbReference type="InterPro" id="IPR003961">
    <property type="entry name" value="FN3_dom"/>
</dbReference>
<evidence type="ECO:0000256" key="2">
    <source>
        <dbReference type="SAM" id="MobiDB-lite"/>
    </source>
</evidence>
<keyword evidence="5" id="KW-1185">Reference proteome</keyword>
<feature type="domain" description="Fibronectin type-III" evidence="3">
    <location>
        <begin position="410"/>
        <end position="502"/>
    </location>
</feature>